<dbReference type="PANTHER" id="PTHR43976">
    <property type="entry name" value="SHORT CHAIN DEHYDROGENASE"/>
    <property type="match status" value="1"/>
</dbReference>
<gene>
    <name evidence="4" type="ORF">GCM10023185_09660</name>
</gene>
<evidence type="ECO:0000256" key="1">
    <source>
        <dbReference type="ARBA" id="ARBA00006484"/>
    </source>
</evidence>
<reference evidence="5" key="1">
    <citation type="journal article" date="2019" name="Int. J. Syst. Evol. Microbiol.">
        <title>The Global Catalogue of Microorganisms (GCM) 10K type strain sequencing project: providing services to taxonomists for standard genome sequencing and annotation.</title>
        <authorList>
            <consortium name="The Broad Institute Genomics Platform"/>
            <consortium name="The Broad Institute Genome Sequencing Center for Infectious Disease"/>
            <person name="Wu L."/>
            <person name="Ma J."/>
        </authorList>
    </citation>
    <scope>NUCLEOTIDE SEQUENCE [LARGE SCALE GENOMIC DNA]</scope>
    <source>
        <strain evidence="5">JCM 17923</strain>
    </source>
</reference>
<dbReference type="Proteomes" id="UP001501153">
    <property type="component" value="Unassembled WGS sequence"/>
</dbReference>
<evidence type="ECO:0000313" key="5">
    <source>
        <dbReference type="Proteomes" id="UP001501153"/>
    </source>
</evidence>
<evidence type="ECO:0000256" key="2">
    <source>
        <dbReference type="ARBA" id="ARBA00023002"/>
    </source>
</evidence>
<comment type="similarity">
    <text evidence="1 3">Belongs to the short-chain dehydrogenases/reductases (SDR) family.</text>
</comment>
<keyword evidence="5" id="KW-1185">Reference proteome</keyword>
<accession>A0ABP8I4K5</accession>
<dbReference type="Pfam" id="PF00106">
    <property type="entry name" value="adh_short"/>
    <property type="match status" value="1"/>
</dbReference>
<dbReference type="EMBL" id="BAABGZ010000013">
    <property type="protein sequence ID" value="GAA4351194.1"/>
    <property type="molecule type" value="Genomic_DNA"/>
</dbReference>
<dbReference type="InterPro" id="IPR051911">
    <property type="entry name" value="SDR_oxidoreductase"/>
</dbReference>
<evidence type="ECO:0000313" key="4">
    <source>
        <dbReference type="EMBL" id="GAA4351194.1"/>
    </source>
</evidence>
<dbReference type="CDD" id="cd05374">
    <property type="entry name" value="17beta-HSD-like_SDR_c"/>
    <property type="match status" value="1"/>
</dbReference>
<name>A0ABP8I4K5_9BACT</name>
<evidence type="ECO:0000256" key="3">
    <source>
        <dbReference type="RuleBase" id="RU000363"/>
    </source>
</evidence>
<dbReference type="PRINTS" id="PR00080">
    <property type="entry name" value="SDRFAMILY"/>
</dbReference>
<dbReference type="Gene3D" id="3.40.50.720">
    <property type="entry name" value="NAD(P)-binding Rossmann-like Domain"/>
    <property type="match status" value="1"/>
</dbReference>
<keyword evidence="2" id="KW-0560">Oxidoreductase</keyword>
<proteinExistence type="inferred from homology"/>
<dbReference type="PANTHER" id="PTHR43976:SF16">
    <property type="entry name" value="SHORT-CHAIN DEHYDROGENASE_REDUCTASE FAMILY PROTEIN"/>
    <property type="match status" value="1"/>
</dbReference>
<dbReference type="InterPro" id="IPR036291">
    <property type="entry name" value="NAD(P)-bd_dom_sf"/>
</dbReference>
<protein>
    <submittedName>
        <fullName evidence="4">Oxidoreductase</fullName>
    </submittedName>
</protein>
<organism evidence="4 5">
    <name type="scientific">Hymenobacter saemangeumensis</name>
    <dbReference type="NCBI Taxonomy" id="1084522"/>
    <lineage>
        <taxon>Bacteria</taxon>
        <taxon>Pseudomonadati</taxon>
        <taxon>Bacteroidota</taxon>
        <taxon>Cytophagia</taxon>
        <taxon>Cytophagales</taxon>
        <taxon>Hymenobacteraceae</taxon>
        <taxon>Hymenobacter</taxon>
    </lineage>
</organism>
<sequence>MKTILITGASSGIGKAAARLFAQRGWQVAATMRTPAKETELGKLPNVRLYALDVTDPASIEAAVQGVLRDFGGLDALVNNAGYGVDGVFEAMTDETIARQFDTNVLGLMRCTRAVIPHFRQQGRGCIIQIASVGGRVTFPLYSIYHATKWAVEGFSESLQYELEPLGIQVKIVEPGAIKTDFYDRSREFVMRDDLRPAYGEFVSKVEKVSMDAGAKAVGPEVVAETIFRAATDGKAKLRYPIAYPANVLLPLRRITSDGVFRKVVKSSYGL</sequence>
<dbReference type="SUPFAM" id="SSF51735">
    <property type="entry name" value="NAD(P)-binding Rossmann-fold domains"/>
    <property type="match status" value="1"/>
</dbReference>
<dbReference type="InterPro" id="IPR002347">
    <property type="entry name" value="SDR_fam"/>
</dbReference>
<dbReference type="RefSeq" id="WP_345234363.1">
    <property type="nucleotide sequence ID" value="NZ_BAABGZ010000013.1"/>
</dbReference>
<dbReference type="PRINTS" id="PR00081">
    <property type="entry name" value="GDHRDH"/>
</dbReference>
<comment type="caution">
    <text evidence="4">The sequence shown here is derived from an EMBL/GenBank/DDBJ whole genome shotgun (WGS) entry which is preliminary data.</text>
</comment>